<dbReference type="InterPro" id="IPR009097">
    <property type="entry name" value="Cyclic_Pdiesterase"/>
</dbReference>
<sequence>MDDNYQTYLNRVARMTLPEAYRSQVQRIQESSKFQPDATGSRKAVPFPGYTLITPPAVEATENSAFYAQLQSYQQQLLQLSADSNLIVPVPSTSFHLTLADLIWDSAYRHALEENPQFEQDLSSCIANIFEDYKKSLTADSQPIYWQVLGLMVMPRAIGVCLVPQDENCYEQVIKFRRTVYQTSQLMALGIEQHYHFTAHITLGYFGEISPELDRTALSTKLSELNQQWPLNSPDFFIDRVEMRKFEDMTSYQRQPDWPSLVISQ</sequence>
<keyword evidence="3" id="KW-1185">Reference proteome</keyword>
<organism evidence="2 3">
    <name type="scientific">Calothrix parietina FACHB-288</name>
    <dbReference type="NCBI Taxonomy" id="2692896"/>
    <lineage>
        <taxon>Bacteria</taxon>
        <taxon>Bacillati</taxon>
        <taxon>Cyanobacteriota</taxon>
        <taxon>Cyanophyceae</taxon>
        <taxon>Nostocales</taxon>
        <taxon>Calotrichaceae</taxon>
        <taxon>Calothrix</taxon>
    </lineage>
</organism>
<dbReference type="SUPFAM" id="SSF55144">
    <property type="entry name" value="LigT-like"/>
    <property type="match status" value="1"/>
</dbReference>
<name>A0ABR8AEI1_9CYAN</name>
<dbReference type="Proteomes" id="UP000658514">
    <property type="component" value="Unassembled WGS sequence"/>
</dbReference>
<evidence type="ECO:0000259" key="1">
    <source>
        <dbReference type="Pfam" id="PF08975"/>
    </source>
</evidence>
<evidence type="ECO:0000313" key="2">
    <source>
        <dbReference type="EMBL" id="MBD2198437.1"/>
    </source>
</evidence>
<dbReference type="Gene3D" id="3.90.1140.10">
    <property type="entry name" value="Cyclic phosphodiesterase"/>
    <property type="match status" value="1"/>
</dbReference>
<feature type="domain" description="DUF1868" evidence="1">
    <location>
        <begin position="41"/>
        <end position="107"/>
    </location>
</feature>
<dbReference type="Pfam" id="PF08975">
    <property type="entry name" value="2H-phosphodiest"/>
    <property type="match status" value="1"/>
</dbReference>
<reference evidence="2 3" key="1">
    <citation type="journal article" date="2020" name="ISME J.">
        <title>Comparative genomics reveals insights into cyanobacterial evolution and habitat adaptation.</title>
        <authorList>
            <person name="Chen M.Y."/>
            <person name="Teng W.K."/>
            <person name="Zhao L."/>
            <person name="Hu C.X."/>
            <person name="Zhou Y.K."/>
            <person name="Han B.P."/>
            <person name="Song L.R."/>
            <person name="Shu W.S."/>
        </authorList>
    </citation>
    <scope>NUCLEOTIDE SEQUENCE [LARGE SCALE GENOMIC DNA]</scope>
    <source>
        <strain evidence="2 3">FACHB-288</strain>
    </source>
</reference>
<gene>
    <name evidence="2" type="ORF">H6G24_23500</name>
</gene>
<protein>
    <submittedName>
        <fullName evidence="2">DUF1868 domain-containing protein</fullName>
    </submittedName>
</protein>
<evidence type="ECO:0000313" key="3">
    <source>
        <dbReference type="Proteomes" id="UP000658514"/>
    </source>
</evidence>
<comment type="caution">
    <text evidence="2">The sequence shown here is derived from an EMBL/GenBank/DDBJ whole genome shotgun (WGS) entry which is preliminary data.</text>
</comment>
<proteinExistence type="predicted"/>
<dbReference type="InterPro" id="IPR015069">
    <property type="entry name" value="2H-PEstase_DUF1868"/>
</dbReference>
<dbReference type="RefSeq" id="WP_190546202.1">
    <property type="nucleotide sequence ID" value="NZ_CAWPNO010000075.1"/>
</dbReference>
<dbReference type="EMBL" id="JACJQH010000041">
    <property type="protein sequence ID" value="MBD2198437.1"/>
    <property type="molecule type" value="Genomic_DNA"/>
</dbReference>
<accession>A0ABR8AEI1</accession>